<evidence type="ECO:0000256" key="2">
    <source>
        <dbReference type="SAM" id="Phobius"/>
    </source>
</evidence>
<protein>
    <submittedName>
        <fullName evidence="3">Uncharacterized protein</fullName>
    </submittedName>
</protein>
<sequence length="263" mass="28944">MHRQDPRKPIGSDEEGENGEGSQIQSERGEGRGKNKESLNQTGREKQKNRNARGEEEEEGGDTIVNPTPPTTTTTADDTNEEDASPPVAGHSRTPKNQNAGHQRRCLFRARPPYAKKSERRPPTKSHKMEGYRVVCVIAVVSVLIFFPESAAAVKKLLPESAEVDGVVDLVVYLAFLSRKMGADWDENEQPIGEEPIGCDQRGEEHAWLVNGEPEIKPLVTGGGAISLTEDDAIEKILAVRDINTIDVVDTIFEQNVNLDGKR</sequence>
<feature type="compositionally biased region" description="Basic and acidic residues" evidence="1">
    <location>
        <begin position="27"/>
        <end position="54"/>
    </location>
</feature>
<evidence type="ECO:0000313" key="4">
    <source>
        <dbReference type="Proteomes" id="UP000626092"/>
    </source>
</evidence>
<proteinExistence type="predicted"/>
<keyword evidence="2" id="KW-0812">Transmembrane</keyword>
<organism evidence="3 4">
    <name type="scientific">Rhododendron simsii</name>
    <name type="common">Sims's rhododendron</name>
    <dbReference type="NCBI Taxonomy" id="118357"/>
    <lineage>
        <taxon>Eukaryota</taxon>
        <taxon>Viridiplantae</taxon>
        <taxon>Streptophyta</taxon>
        <taxon>Embryophyta</taxon>
        <taxon>Tracheophyta</taxon>
        <taxon>Spermatophyta</taxon>
        <taxon>Magnoliopsida</taxon>
        <taxon>eudicotyledons</taxon>
        <taxon>Gunneridae</taxon>
        <taxon>Pentapetalae</taxon>
        <taxon>asterids</taxon>
        <taxon>Ericales</taxon>
        <taxon>Ericaceae</taxon>
        <taxon>Ericoideae</taxon>
        <taxon>Rhodoreae</taxon>
        <taxon>Rhododendron</taxon>
    </lineage>
</organism>
<dbReference type="AlphaFoldDB" id="A0A834LKZ9"/>
<gene>
    <name evidence="3" type="ORF">RHSIM_Rhsim06G0099500</name>
</gene>
<comment type="caution">
    <text evidence="3">The sequence shown here is derived from an EMBL/GenBank/DDBJ whole genome shotgun (WGS) entry which is preliminary data.</text>
</comment>
<feature type="compositionally biased region" description="Basic and acidic residues" evidence="1">
    <location>
        <begin position="116"/>
        <end position="127"/>
    </location>
</feature>
<evidence type="ECO:0000313" key="3">
    <source>
        <dbReference type="EMBL" id="KAF7140761.1"/>
    </source>
</evidence>
<feature type="transmembrane region" description="Helical" evidence="2">
    <location>
        <begin position="130"/>
        <end position="147"/>
    </location>
</feature>
<name>A0A834LKZ9_RHOSS</name>
<keyword evidence="2" id="KW-1133">Transmembrane helix</keyword>
<accession>A0A834LKZ9</accession>
<dbReference type="EMBL" id="WJXA01000006">
    <property type="protein sequence ID" value="KAF7140761.1"/>
    <property type="molecule type" value="Genomic_DNA"/>
</dbReference>
<feature type="region of interest" description="Disordered" evidence="1">
    <location>
        <begin position="1"/>
        <end position="127"/>
    </location>
</feature>
<feature type="compositionally biased region" description="Basic and acidic residues" evidence="1">
    <location>
        <begin position="1"/>
        <end position="11"/>
    </location>
</feature>
<keyword evidence="4" id="KW-1185">Reference proteome</keyword>
<reference evidence="3" key="1">
    <citation type="submission" date="2019-11" db="EMBL/GenBank/DDBJ databases">
        <authorList>
            <person name="Liu Y."/>
            <person name="Hou J."/>
            <person name="Li T.-Q."/>
            <person name="Guan C.-H."/>
            <person name="Wu X."/>
            <person name="Wu H.-Z."/>
            <person name="Ling F."/>
            <person name="Zhang R."/>
            <person name="Shi X.-G."/>
            <person name="Ren J.-P."/>
            <person name="Chen E.-F."/>
            <person name="Sun J.-M."/>
        </authorList>
    </citation>
    <scope>NUCLEOTIDE SEQUENCE</scope>
    <source>
        <strain evidence="3">Adult_tree_wgs_1</strain>
        <tissue evidence="3">Leaves</tissue>
    </source>
</reference>
<evidence type="ECO:0000256" key="1">
    <source>
        <dbReference type="SAM" id="MobiDB-lite"/>
    </source>
</evidence>
<keyword evidence="2" id="KW-0472">Membrane</keyword>
<dbReference type="Proteomes" id="UP000626092">
    <property type="component" value="Unassembled WGS sequence"/>
</dbReference>
<dbReference type="OrthoDB" id="1835036at2759"/>